<dbReference type="PANTHER" id="PTHR22881">
    <property type="entry name" value="BROMODOMAIN CONTAINING PROTEIN"/>
    <property type="match status" value="1"/>
</dbReference>
<dbReference type="SMART" id="SM00297">
    <property type="entry name" value="BROMO"/>
    <property type="match status" value="1"/>
</dbReference>
<dbReference type="PANTHER" id="PTHR22881:SF27">
    <property type="entry name" value="BROMODOMAIN CONTAINING 7_9"/>
    <property type="match status" value="1"/>
</dbReference>
<comment type="caution">
    <text evidence="5">The sequence shown here is derived from an EMBL/GenBank/DDBJ whole genome shotgun (WGS) entry which is preliminary data.</text>
</comment>
<feature type="region of interest" description="Disordered" evidence="3">
    <location>
        <begin position="835"/>
        <end position="857"/>
    </location>
</feature>
<gene>
    <name evidence="5" type="ORF">HUG17_0494</name>
</gene>
<feature type="compositionally biased region" description="Polar residues" evidence="3">
    <location>
        <begin position="103"/>
        <end position="121"/>
    </location>
</feature>
<feature type="compositionally biased region" description="Low complexity" evidence="3">
    <location>
        <begin position="715"/>
        <end position="724"/>
    </location>
</feature>
<dbReference type="InterPro" id="IPR001487">
    <property type="entry name" value="Bromodomain"/>
</dbReference>
<evidence type="ECO:0000256" key="2">
    <source>
        <dbReference type="PROSITE-ProRule" id="PRU00035"/>
    </source>
</evidence>
<accession>A0A9D4P647</accession>
<dbReference type="Pfam" id="PF00439">
    <property type="entry name" value="Bromodomain"/>
    <property type="match status" value="1"/>
</dbReference>
<dbReference type="Gene3D" id="1.20.920.10">
    <property type="entry name" value="Bromodomain-like"/>
    <property type="match status" value="1"/>
</dbReference>
<name>A0A9D4P647_DERFA</name>
<dbReference type="GO" id="GO:0005634">
    <property type="term" value="C:nucleus"/>
    <property type="evidence" value="ECO:0007669"/>
    <property type="project" value="UniProtKB-SubCell"/>
</dbReference>
<keyword evidence="1 2" id="KW-0103">Bromodomain</keyword>
<reference evidence="5" key="2">
    <citation type="journal article" date="2021" name="World Allergy Organ. J.">
        <title>Chromosome-level assembly of Dermatophagoides farinae genome and transcriptome reveals two novel allergens Der f 37 and Der f 39.</title>
        <authorList>
            <person name="Chen J."/>
            <person name="Cai Z."/>
            <person name="Fan D."/>
            <person name="Hu J."/>
            <person name="Hou Y."/>
            <person name="He Y."/>
            <person name="Zhang Z."/>
            <person name="Zhao Z."/>
            <person name="Gao P."/>
            <person name="Hu W."/>
            <person name="Sun J."/>
            <person name="Li J."/>
            <person name="Ji K."/>
        </authorList>
    </citation>
    <scope>NUCLEOTIDE SEQUENCE</scope>
    <source>
        <strain evidence="5">JKM2019</strain>
    </source>
</reference>
<dbReference type="PRINTS" id="PR00503">
    <property type="entry name" value="BROMODOMAIN"/>
</dbReference>
<dbReference type="PROSITE" id="PS50014">
    <property type="entry name" value="BROMODOMAIN_2"/>
    <property type="match status" value="1"/>
</dbReference>
<proteinExistence type="predicted"/>
<dbReference type="InterPro" id="IPR036427">
    <property type="entry name" value="Bromodomain-like_sf"/>
</dbReference>
<feature type="region of interest" description="Disordered" evidence="3">
    <location>
        <begin position="702"/>
        <end position="751"/>
    </location>
</feature>
<dbReference type="AlphaFoldDB" id="A0A9D4P647"/>
<dbReference type="InterPro" id="IPR051831">
    <property type="entry name" value="Bromodomain_contain_prot"/>
</dbReference>
<protein>
    <recommendedName>
        <fullName evidence="4">Bromo domain-containing protein</fullName>
    </recommendedName>
</protein>
<reference evidence="5" key="1">
    <citation type="submission" date="2020-06" db="EMBL/GenBank/DDBJ databases">
        <authorList>
            <person name="Ji K."/>
            <person name="Li J."/>
        </authorList>
    </citation>
    <scope>NUCLEOTIDE SEQUENCE</scope>
    <source>
        <strain evidence="5">JKM2019</strain>
        <tissue evidence="5">Whole body</tissue>
    </source>
</reference>
<dbReference type="Proteomes" id="UP000828236">
    <property type="component" value="Unassembled WGS sequence"/>
</dbReference>
<evidence type="ECO:0000313" key="5">
    <source>
        <dbReference type="EMBL" id="KAH7644956.1"/>
    </source>
</evidence>
<evidence type="ECO:0000256" key="3">
    <source>
        <dbReference type="SAM" id="MobiDB-lite"/>
    </source>
</evidence>
<feature type="region of interest" description="Disordered" evidence="3">
    <location>
        <begin position="92"/>
        <end position="121"/>
    </location>
</feature>
<dbReference type="EMBL" id="SDOV01000001">
    <property type="protein sequence ID" value="KAH7644956.1"/>
    <property type="molecule type" value="Genomic_DNA"/>
</dbReference>
<dbReference type="GO" id="GO:0006357">
    <property type="term" value="P:regulation of transcription by RNA polymerase II"/>
    <property type="evidence" value="ECO:0007669"/>
    <property type="project" value="TreeGrafter"/>
</dbReference>
<feature type="domain" description="Bromo" evidence="4">
    <location>
        <begin position="237"/>
        <end position="306"/>
    </location>
</feature>
<dbReference type="SUPFAM" id="SSF47370">
    <property type="entry name" value="Bromodomain"/>
    <property type="match status" value="1"/>
</dbReference>
<feature type="compositionally biased region" description="Low complexity" evidence="3">
    <location>
        <begin position="92"/>
        <end position="102"/>
    </location>
</feature>
<dbReference type="OrthoDB" id="21648at2759"/>
<evidence type="ECO:0000259" key="4">
    <source>
        <dbReference type="PROSITE" id="PS50014"/>
    </source>
</evidence>
<evidence type="ECO:0000256" key="1">
    <source>
        <dbReference type="ARBA" id="ARBA00023117"/>
    </source>
</evidence>
<organism evidence="5">
    <name type="scientific">Dermatophagoides farinae</name>
    <name type="common">American house dust mite</name>
    <dbReference type="NCBI Taxonomy" id="6954"/>
    <lineage>
        <taxon>Eukaryota</taxon>
        <taxon>Metazoa</taxon>
        <taxon>Ecdysozoa</taxon>
        <taxon>Arthropoda</taxon>
        <taxon>Chelicerata</taxon>
        <taxon>Arachnida</taxon>
        <taxon>Acari</taxon>
        <taxon>Acariformes</taxon>
        <taxon>Sarcoptiformes</taxon>
        <taxon>Astigmata</taxon>
        <taxon>Psoroptidia</taxon>
        <taxon>Analgoidea</taxon>
        <taxon>Pyroglyphidae</taxon>
        <taxon>Dermatophagoidinae</taxon>
        <taxon>Dermatophagoides</taxon>
    </lineage>
</organism>
<sequence length="857" mass="94205">MAMNDSFVVGQESTDVQQQQQLEPILPCRLSTNMDTTAPPSDLLEHSLDPIMNTNNGSTFASAILEQPQQQQQQQPHTHLQVVDIIKSNNNIDNSQQNLNQNGDIQTPDTVPTIITNSNPTKARNALRLKLSKSNKSSSQYKIPKIISPEQSVALCSSSSSSSLSSKSPNQPIIEQSTMESLKQSSHSMTTMKNLNSSTSTINQMNISTKSSTSSSAKKDEKSHLKQLLTYLWKQLQRKDQQNFFAQPVSDSIAPGYSAIIAHPMDLGTIKSKIAVEYRTLGDFKADVKLMCDNATKYNRPETIYYKAANKLWHYTKNKLFKKDSVLDYSKKYPKLTPLELSLMPSNQVMMGLNLASNQSNISTQNNSNQQFGLLSINVGNLDIDTSFQSFHSKTTTSSPNGSKSNFFDSSSIASPAMAINNFISPNNWTSQVSNINKDTNLISPNNNLNNNISSISSSSSSLANGGGHPVNVNNAAAITIGNGGYQQFRSISPSSFGYTSFNGSMFQSNTSFNSDCNKNFGSHDSNFLVGHLKSSTITSNKSRRDPNEELFDGHTASELIESVQQAALQARERLQSSRRPTYLSYLEETNDEGLVLCSIIDNLSPNTMTTISKNLNSHNNNQPGSRIIKPLTFDYIYRPTESGRIDVSVLTSNSSILSTNTTINTSSLNLSHTTLTTASNSITTSVPITTAAAIETSFDINDNDSKDETGQSMKTTTTTTTTKTADHQANGINNAIDNEKKDDSTKSSVDNKLNEIEEKEKFLKELIEELQPCYGSEEFGLDYALSIAKFARNSEYTFSLVTSLLSVLTDNKHRIFSSKFHRLMQEQFDGVLPQTNSTYSNTPNGKLETTTPSSSS</sequence>